<evidence type="ECO:0000313" key="3">
    <source>
        <dbReference type="Proteomes" id="UP001305779"/>
    </source>
</evidence>
<dbReference type="Proteomes" id="UP001305779">
    <property type="component" value="Unassembled WGS sequence"/>
</dbReference>
<sequence length="116" mass="13302">MTQSQNTHHDRVIRRRGQRREEREATDGDPPVALQEGERYRRSPTSLPARQTQNKTSMTKAVTDAYVKAYKEHGKHCDLAYRAVLTNTDETDEPGPDQGPTDQVKVLRNDEAELRK</sequence>
<feature type="compositionally biased region" description="Polar residues" evidence="1">
    <location>
        <begin position="43"/>
        <end position="58"/>
    </location>
</feature>
<evidence type="ECO:0000313" key="2">
    <source>
        <dbReference type="EMBL" id="KAK4500090.1"/>
    </source>
</evidence>
<organism evidence="2 3">
    <name type="scientific">Zasmidium cellare</name>
    <name type="common">Wine cellar mold</name>
    <name type="synonym">Racodium cellare</name>
    <dbReference type="NCBI Taxonomy" id="395010"/>
    <lineage>
        <taxon>Eukaryota</taxon>
        <taxon>Fungi</taxon>
        <taxon>Dikarya</taxon>
        <taxon>Ascomycota</taxon>
        <taxon>Pezizomycotina</taxon>
        <taxon>Dothideomycetes</taxon>
        <taxon>Dothideomycetidae</taxon>
        <taxon>Mycosphaerellales</taxon>
        <taxon>Mycosphaerellaceae</taxon>
        <taxon>Zasmidium</taxon>
    </lineage>
</organism>
<proteinExistence type="predicted"/>
<keyword evidence="3" id="KW-1185">Reference proteome</keyword>
<comment type="caution">
    <text evidence="2">The sequence shown here is derived from an EMBL/GenBank/DDBJ whole genome shotgun (WGS) entry which is preliminary data.</text>
</comment>
<gene>
    <name evidence="2" type="ORF">PRZ48_008276</name>
</gene>
<dbReference type="EMBL" id="JAXOVC010000006">
    <property type="protein sequence ID" value="KAK4500090.1"/>
    <property type="molecule type" value="Genomic_DNA"/>
</dbReference>
<name>A0ABR0EF28_ZASCE</name>
<protein>
    <submittedName>
        <fullName evidence="2">Uncharacterized protein</fullName>
    </submittedName>
</protein>
<evidence type="ECO:0000256" key="1">
    <source>
        <dbReference type="SAM" id="MobiDB-lite"/>
    </source>
</evidence>
<reference evidence="2 3" key="1">
    <citation type="journal article" date="2023" name="G3 (Bethesda)">
        <title>A chromosome-level genome assembly of Zasmidium syzygii isolated from banana leaves.</title>
        <authorList>
            <person name="van Westerhoven A.C."/>
            <person name="Mehrabi R."/>
            <person name="Talebi R."/>
            <person name="Steentjes M.B.F."/>
            <person name="Corcolon B."/>
            <person name="Chong P.A."/>
            <person name="Kema G.H.J."/>
            <person name="Seidl M.F."/>
        </authorList>
    </citation>
    <scope>NUCLEOTIDE SEQUENCE [LARGE SCALE GENOMIC DNA]</scope>
    <source>
        <strain evidence="2 3">P124</strain>
    </source>
</reference>
<feature type="region of interest" description="Disordered" evidence="1">
    <location>
        <begin position="1"/>
        <end position="58"/>
    </location>
</feature>
<feature type="compositionally biased region" description="Basic and acidic residues" evidence="1">
    <location>
        <begin position="105"/>
        <end position="116"/>
    </location>
</feature>
<feature type="region of interest" description="Disordered" evidence="1">
    <location>
        <begin position="87"/>
        <end position="116"/>
    </location>
</feature>
<accession>A0ABR0EF28</accession>